<dbReference type="PROSITE" id="PS00141">
    <property type="entry name" value="ASP_PROTEASE"/>
    <property type="match status" value="1"/>
</dbReference>
<feature type="compositionally biased region" description="Basic residues" evidence="1">
    <location>
        <begin position="390"/>
        <end position="401"/>
    </location>
</feature>
<keyword evidence="4" id="KW-1185">Reference proteome</keyword>
<evidence type="ECO:0000313" key="4">
    <source>
        <dbReference type="Proteomes" id="UP001059041"/>
    </source>
</evidence>
<dbReference type="Proteomes" id="UP001059041">
    <property type="component" value="Unassembled WGS sequence"/>
</dbReference>
<dbReference type="SUPFAM" id="SSF47353">
    <property type="entry name" value="Retrovirus capsid dimerization domain-like"/>
    <property type="match status" value="1"/>
</dbReference>
<dbReference type="PROSITE" id="PS50804">
    <property type="entry name" value="SCAN_BOX"/>
    <property type="match status" value="1"/>
</dbReference>
<feature type="region of interest" description="Disordered" evidence="1">
    <location>
        <begin position="382"/>
        <end position="425"/>
    </location>
</feature>
<dbReference type="Gene3D" id="1.10.4020.10">
    <property type="entry name" value="DNA breaking-rejoining enzymes"/>
    <property type="match status" value="1"/>
</dbReference>
<protein>
    <recommendedName>
        <fullName evidence="2">SCAN box domain-containing protein</fullName>
    </recommendedName>
</protein>
<feature type="domain" description="SCAN box" evidence="2">
    <location>
        <begin position="134"/>
        <end position="209"/>
    </location>
</feature>
<dbReference type="PANTHER" id="PTHR46888">
    <property type="entry name" value="ZINC KNUCKLE DOMAINCONTAINING PROTEIN-RELATED"/>
    <property type="match status" value="1"/>
</dbReference>
<dbReference type="InterPro" id="IPR021109">
    <property type="entry name" value="Peptidase_aspartic_dom_sf"/>
</dbReference>
<evidence type="ECO:0000259" key="2">
    <source>
        <dbReference type="PROSITE" id="PS50804"/>
    </source>
</evidence>
<dbReference type="PANTHER" id="PTHR46888:SF15">
    <property type="entry name" value="ZINC FINGER AND SCAN DOMAIN-CONTAINING PROTEIN 12-LIKE"/>
    <property type="match status" value="1"/>
</dbReference>
<organism evidence="3 4">
    <name type="scientific">Triplophysa rosa</name>
    <name type="common">Cave loach</name>
    <dbReference type="NCBI Taxonomy" id="992332"/>
    <lineage>
        <taxon>Eukaryota</taxon>
        <taxon>Metazoa</taxon>
        <taxon>Chordata</taxon>
        <taxon>Craniata</taxon>
        <taxon>Vertebrata</taxon>
        <taxon>Euteleostomi</taxon>
        <taxon>Actinopterygii</taxon>
        <taxon>Neopterygii</taxon>
        <taxon>Teleostei</taxon>
        <taxon>Ostariophysi</taxon>
        <taxon>Cypriniformes</taxon>
        <taxon>Nemacheilidae</taxon>
        <taxon>Triplophysa</taxon>
    </lineage>
</organism>
<gene>
    <name evidence="3" type="ORF">IRJ41_009278</name>
</gene>
<dbReference type="EMBL" id="JAFHDT010000217">
    <property type="protein sequence ID" value="KAI7790184.1"/>
    <property type="molecule type" value="Genomic_DNA"/>
</dbReference>
<reference evidence="3" key="1">
    <citation type="submission" date="2021-02" db="EMBL/GenBank/DDBJ databases">
        <title>Comparative genomics reveals that relaxation of natural selection precedes convergent phenotypic evolution of cavefish.</title>
        <authorList>
            <person name="Peng Z."/>
        </authorList>
    </citation>
    <scope>NUCLEOTIDE SEQUENCE</scope>
    <source>
        <tissue evidence="3">Muscle</tissue>
    </source>
</reference>
<evidence type="ECO:0000256" key="1">
    <source>
        <dbReference type="SAM" id="MobiDB-lite"/>
    </source>
</evidence>
<dbReference type="SUPFAM" id="SSF50630">
    <property type="entry name" value="Acid proteases"/>
    <property type="match status" value="1"/>
</dbReference>
<dbReference type="InterPro" id="IPR038269">
    <property type="entry name" value="SCAN_sf"/>
</dbReference>
<dbReference type="InterPro" id="IPR003309">
    <property type="entry name" value="SCAN_dom"/>
</dbReference>
<accession>A0A9W7T442</accession>
<dbReference type="AlphaFoldDB" id="A0A9W7T442"/>
<dbReference type="Pfam" id="PF02023">
    <property type="entry name" value="SCAN"/>
    <property type="match status" value="1"/>
</dbReference>
<dbReference type="Gene3D" id="2.40.70.10">
    <property type="entry name" value="Acid Proteases"/>
    <property type="match status" value="1"/>
</dbReference>
<proteinExistence type="predicted"/>
<dbReference type="CDD" id="cd00303">
    <property type="entry name" value="retropepsin_like"/>
    <property type="match status" value="1"/>
</dbReference>
<name>A0A9W7T442_TRIRA</name>
<comment type="caution">
    <text evidence="3">The sequence shown here is derived from an EMBL/GenBank/DDBJ whole genome shotgun (WGS) entry which is preliminary data.</text>
</comment>
<feature type="compositionally biased region" description="Basic and acidic residues" evidence="1">
    <location>
        <begin position="408"/>
        <end position="417"/>
    </location>
</feature>
<evidence type="ECO:0000313" key="3">
    <source>
        <dbReference type="EMBL" id="KAI7790184.1"/>
    </source>
</evidence>
<feature type="region of interest" description="Disordered" evidence="1">
    <location>
        <begin position="215"/>
        <end position="266"/>
    </location>
</feature>
<dbReference type="GO" id="GO:0004190">
    <property type="term" value="F:aspartic-type endopeptidase activity"/>
    <property type="evidence" value="ECO:0007669"/>
    <property type="project" value="InterPro"/>
</dbReference>
<sequence>MEDIVRRLAEVVVRQQRFSEQLAQRQEQTDQVVGLLRESAAARVPLPDARSTAHQLMTKLTAQDDIEAYLHTFEVIATREACDKAEWAKILAPFLTGEAQRVYVALLSPASVDYDALKREILARLGLSPISAAQQFHQWSYEDQVLVRAQAARLSRLVQLWLLAGEPSASQVAERVVVDRLLRALPRRCRTTVGMKGPTTLREVVEAVELAEASAARDTGERAWAPPRRVNPAWRPQEGTSRPVPRPAAATPPDEPMPTEPSSHGPPAWLAGCAVHQAVPSGAPRRTVRVEGRPVTATLDSGSSVTLVQPGIVQPRAGGRSSIPITCVHGDTRNVPSRQVTVAAGPGSWTLEIVIVDDLPVPMLLGRDWPGFDQLLASTVRPASRELRGRKARSRKERRPRPVLLATESEKEGEPRPKPSPKNSS</sequence>
<dbReference type="InterPro" id="IPR001969">
    <property type="entry name" value="Aspartic_peptidase_AS"/>
</dbReference>
<dbReference type="GO" id="GO:0006508">
    <property type="term" value="P:proteolysis"/>
    <property type="evidence" value="ECO:0007669"/>
    <property type="project" value="InterPro"/>
</dbReference>